<keyword evidence="4" id="KW-0547">Nucleotide-binding</keyword>
<evidence type="ECO:0000256" key="4">
    <source>
        <dbReference type="ARBA" id="ARBA00022741"/>
    </source>
</evidence>
<dbReference type="SUPFAM" id="SSF52540">
    <property type="entry name" value="P-loop containing nucleoside triphosphate hydrolases"/>
    <property type="match status" value="2"/>
</dbReference>
<evidence type="ECO:0000256" key="5">
    <source>
        <dbReference type="ARBA" id="ARBA00022840"/>
    </source>
</evidence>
<dbReference type="InterPro" id="IPR027417">
    <property type="entry name" value="P-loop_NTPase"/>
</dbReference>
<feature type="compositionally biased region" description="Basic and acidic residues" evidence="8">
    <location>
        <begin position="133"/>
        <end position="147"/>
    </location>
</feature>
<name>A0A196SDJ4_BLAHN</name>
<evidence type="ECO:0000256" key="3">
    <source>
        <dbReference type="ARBA" id="ARBA00022692"/>
    </source>
</evidence>
<keyword evidence="2" id="KW-0813">Transport</keyword>
<feature type="region of interest" description="Disordered" evidence="8">
    <location>
        <begin position="123"/>
        <end position="184"/>
    </location>
</feature>
<dbReference type="GO" id="GO:0016887">
    <property type="term" value="F:ATP hydrolysis activity"/>
    <property type="evidence" value="ECO:0007669"/>
    <property type="project" value="InterPro"/>
</dbReference>
<dbReference type="CDD" id="cd03244">
    <property type="entry name" value="ABCC_MRP_domain2"/>
    <property type="match status" value="1"/>
</dbReference>
<dbReference type="FunFam" id="3.40.50.300:FF:000163">
    <property type="entry name" value="Multidrug resistance-associated protein member 4"/>
    <property type="match status" value="1"/>
</dbReference>
<protein>
    <submittedName>
        <fullName evidence="10">ABC transporter</fullName>
    </submittedName>
</protein>
<keyword evidence="3" id="KW-0812">Transmembrane</keyword>
<comment type="subcellular location">
    <subcellularLocation>
        <location evidence="1">Membrane</location>
        <topology evidence="1">Multi-pass membrane protein</topology>
    </subcellularLocation>
</comment>
<dbReference type="SMART" id="SM00382">
    <property type="entry name" value="AAA"/>
    <property type="match status" value="1"/>
</dbReference>
<evidence type="ECO:0000259" key="9">
    <source>
        <dbReference type="PROSITE" id="PS50893"/>
    </source>
</evidence>
<feature type="compositionally biased region" description="Basic and acidic residues" evidence="8">
    <location>
        <begin position="154"/>
        <end position="163"/>
    </location>
</feature>
<dbReference type="PANTHER" id="PTHR24223:SF415">
    <property type="entry name" value="FI20190P1"/>
    <property type="match status" value="1"/>
</dbReference>
<gene>
    <name evidence="10" type="ORF">AV274_3167</name>
</gene>
<dbReference type="OrthoDB" id="6500128at2759"/>
<comment type="caution">
    <text evidence="10">The sequence shown here is derived from an EMBL/GenBank/DDBJ whole genome shotgun (WGS) entry which is preliminary data.</text>
</comment>
<keyword evidence="7" id="KW-0472">Membrane</keyword>
<dbReference type="PROSITE" id="PS50893">
    <property type="entry name" value="ABC_TRANSPORTER_2"/>
    <property type="match status" value="1"/>
</dbReference>
<dbReference type="InterPro" id="IPR050173">
    <property type="entry name" value="ABC_transporter_C-like"/>
</dbReference>
<evidence type="ECO:0000256" key="8">
    <source>
        <dbReference type="SAM" id="MobiDB-lite"/>
    </source>
</evidence>
<dbReference type="GO" id="GO:0005524">
    <property type="term" value="F:ATP binding"/>
    <property type="evidence" value="ECO:0007669"/>
    <property type="project" value="UniProtKB-KW"/>
</dbReference>
<dbReference type="InterPro" id="IPR003593">
    <property type="entry name" value="AAA+_ATPase"/>
</dbReference>
<proteinExistence type="predicted"/>
<evidence type="ECO:0000256" key="1">
    <source>
        <dbReference type="ARBA" id="ARBA00004141"/>
    </source>
</evidence>
<evidence type="ECO:0000313" key="11">
    <source>
        <dbReference type="Proteomes" id="UP000078348"/>
    </source>
</evidence>
<dbReference type="Gene3D" id="3.40.50.300">
    <property type="entry name" value="P-loop containing nucleotide triphosphate hydrolases"/>
    <property type="match status" value="2"/>
</dbReference>
<sequence length="441" mass="49020">DLKVLAGGDMCEIGDRGINVSGEQKARISLARCCYSDSDIVVMDDPIAAVDSHVGKALFHKCIASYLKGKTRILVTNATQYLHKCDYIIVLENQTISHQGTYEELKAQNIDLMALLTEEDGSSSFSAARRTASKREEEDKKEEKSVVNEEENEEDKKEEKSVVNEEDNEEDKKEKKADEAEKEKDPLVKVGVNLTVEPHEKVGVVGRTGAGKSTMMIALFRITDLCEGSIAIDGIDLATLGLEDVRRALCIIPQDPVLFSASVRFNLDPFNEASDENIWSVLEQVELKDAIERLPRGLDDDVQEGGSNFSVGERQLICMARALLKHPKILIMDEATASLDNETDTHLQHMIRKQFATCTGLTIAHRLNTIMDAHRVCVMDKGMVAEYDTPANLLRKEGGIFRDMVIAANDPTLFDMVPGCEDMKELLKKEDAEESPKVENM</sequence>
<evidence type="ECO:0000256" key="2">
    <source>
        <dbReference type="ARBA" id="ARBA00022448"/>
    </source>
</evidence>
<feature type="non-terminal residue" evidence="10">
    <location>
        <position position="1"/>
    </location>
</feature>
<accession>A0A196SDJ4</accession>
<dbReference type="STRING" id="478820.A0A196SDJ4"/>
<dbReference type="GO" id="GO:0042626">
    <property type="term" value="F:ATPase-coupled transmembrane transporter activity"/>
    <property type="evidence" value="ECO:0007669"/>
    <property type="project" value="TreeGrafter"/>
</dbReference>
<dbReference type="PROSITE" id="PS00211">
    <property type="entry name" value="ABC_TRANSPORTER_1"/>
    <property type="match status" value="1"/>
</dbReference>
<dbReference type="Pfam" id="PF00005">
    <property type="entry name" value="ABC_tran"/>
    <property type="match status" value="1"/>
</dbReference>
<evidence type="ECO:0000313" key="10">
    <source>
        <dbReference type="EMBL" id="OAO15125.1"/>
    </source>
</evidence>
<feature type="domain" description="ABC transporter" evidence="9">
    <location>
        <begin position="174"/>
        <end position="406"/>
    </location>
</feature>
<dbReference type="EMBL" id="LXWW01000170">
    <property type="protein sequence ID" value="OAO15125.1"/>
    <property type="molecule type" value="Genomic_DNA"/>
</dbReference>
<dbReference type="PANTHER" id="PTHR24223">
    <property type="entry name" value="ATP-BINDING CASSETTE SUB-FAMILY C"/>
    <property type="match status" value="1"/>
</dbReference>
<dbReference type="GO" id="GO:0016020">
    <property type="term" value="C:membrane"/>
    <property type="evidence" value="ECO:0007669"/>
    <property type="project" value="UniProtKB-SubCell"/>
</dbReference>
<keyword evidence="11" id="KW-1185">Reference proteome</keyword>
<feature type="compositionally biased region" description="Basic and acidic residues" evidence="8">
    <location>
        <begin position="170"/>
        <end position="184"/>
    </location>
</feature>
<keyword evidence="6" id="KW-1133">Transmembrane helix</keyword>
<organism evidence="10 11">
    <name type="scientific">Blastocystis sp. subtype 1 (strain ATCC 50177 / NandII)</name>
    <dbReference type="NCBI Taxonomy" id="478820"/>
    <lineage>
        <taxon>Eukaryota</taxon>
        <taxon>Sar</taxon>
        <taxon>Stramenopiles</taxon>
        <taxon>Bigyra</taxon>
        <taxon>Opalozoa</taxon>
        <taxon>Opalinata</taxon>
        <taxon>Blastocystidae</taxon>
        <taxon>Blastocystis</taxon>
    </lineage>
</organism>
<dbReference type="Proteomes" id="UP000078348">
    <property type="component" value="Unassembled WGS sequence"/>
</dbReference>
<evidence type="ECO:0000256" key="7">
    <source>
        <dbReference type="ARBA" id="ARBA00023136"/>
    </source>
</evidence>
<evidence type="ECO:0000256" key="6">
    <source>
        <dbReference type="ARBA" id="ARBA00022989"/>
    </source>
</evidence>
<dbReference type="InterPro" id="IPR003439">
    <property type="entry name" value="ABC_transporter-like_ATP-bd"/>
</dbReference>
<dbReference type="AlphaFoldDB" id="A0A196SDJ4"/>
<dbReference type="InterPro" id="IPR017871">
    <property type="entry name" value="ABC_transporter-like_CS"/>
</dbReference>
<keyword evidence="5" id="KW-0067">ATP-binding</keyword>
<reference evidence="10 11" key="1">
    <citation type="submission" date="2016-05" db="EMBL/GenBank/DDBJ databases">
        <title>Nuclear genome of Blastocystis sp. subtype 1 NandII.</title>
        <authorList>
            <person name="Gentekaki E."/>
            <person name="Curtis B."/>
            <person name="Stairs C."/>
            <person name="Eme L."/>
            <person name="Herman E."/>
            <person name="Klimes V."/>
            <person name="Arias M.C."/>
            <person name="Elias M."/>
            <person name="Hilliou F."/>
            <person name="Klute M."/>
            <person name="Malik S.-B."/>
            <person name="Pightling A."/>
            <person name="Rachubinski R."/>
            <person name="Salas D."/>
            <person name="Schlacht A."/>
            <person name="Suga H."/>
            <person name="Archibald J."/>
            <person name="Ball S.G."/>
            <person name="Clark G."/>
            <person name="Dacks J."/>
            <person name="Van Der Giezen M."/>
            <person name="Tsaousis A."/>
            <person name="Roger A."/>
        </authorList>
    </citation>
    <scope>NUCLEOTIDE SEQUENCE [LARGE SCALE GENOMIC DNA]</scope>
    <source>
        <strain evidence="11">ATCC 50177 / NandII</strain>
    </source>
</reference>